<organism evidence="1 2">
    <name type="scientific">Antarcticibacterium flavum</name>
    <dbReference type="NCBI Taxonomy" id="2058175"/>
    <lineage>
        <taxon>Bacteria</taxon>
        <taxon>Pseudomonadati</taxon>
        <taxon>Bacteroidota</taxon>
        <taxon>Flavobacteriia</taxon>
        <taxon>Flavobacteriales</taxon>
        <taxon>Flavobacteriaceae</taxon>
        <taxon>Antarcticibacterium</taxon>
    </lineage>
</organism>
<sequence>MNNTAIFILTFLFQALVFGQSKGTCISQSNIETVVEEILQNTRVRRYLHVDQVGRSPLKIKCTQYIKSQFEIYYNSEKALITTNENYSDLLEIYLRNVECNNSEITLIFDFYSKIEGVGITGKAVKKGKQWSIEILKEVLI</sequence>
<dbReference type="KEGG" id="afla:FHG64_00665"/>
<dbReference type="RefSeq" id="WP_139064642.1">
    <property type="nucleotide sequence ID" value="NZ_CP040812.1"/>
</dbReference>
<dbReference type="AlphaFoldDB" id="A0A5B7WYD2"/>
<dbReference type="Proteomes" id="UP000309016">
    <property type="component" value="Chromosome"/>
</dbReference>
<evidence type="ECO:0000313" key="1">
    <source>
        <dbReference type="EMBL" id="QCY68025.1"/>
    </source>
</evidence>
<reference evidence="1 2" key="1">
    <citation type="submission" date="2019-06" db="EMBL/GenBank/DDBJ databases">
        <title>Complete genome sequence of Antarcticibacterium flavum KCTC 52984T from an Antarctic marine sediment.</title>
        <authorList>
            <person name="Lee Y.M."/>
            <person name="Shin S.C."/>
        </authorList>
    </citation>
    <scope>NUCLEOTIDE SEQUENCE [LARGE SCALE GENOMIC DNA]</scope>
    <source>
        <strain evidence="1 2">KCTC 52984</strain>
    </source>
</reference>
<proteinExistence type="predicted"/>
<dbReference type="OrthoDB" id="1448132at2"/>
<dbReference type="EMBL" id="CP040812">
    <property type="protein sequence ID" value="QCY68025.1"/>
    <property type="molecule type" value="Genomic_DNA"/>
</dbReference>
<protein>
    <submittedName>
        <fullName evidence="1">Uncharacterized protein</fullName>
    </submittedName>
</protein>
<keyword evidence="2" id="KW-1185">Reference proteome</keyword>
<accession>A0A5B7WYD2</accession>
<evidence type="ECO:0000313" key="2">
    <source>
        <dbReference type="Proteomes" id="UP000309016"/>
    </source>
</evidence>
<name>A0A5B7WYD2_9FLAO</name>
<gene>
    <name evidence="1" type="ORF">FHG64_00665</name>
</gene>